<evidence type="ECO:0000313" key="3">
    <source>
        <dbReference type="EMBL" id="CAI9976618.1"/>
    </source>
</evidence>
<evidence type="ECO:0000256" key="1">
    <source>
        <dbReference type="SAM" id="MobiDB-lite"/>
    </source>
</evidence>
<feature type="compositionally biased region" description="Low complexity" evidence="1">
    <location>
        <begin position="216"/>
        <end position="229"/>
    </location>
</feature>
<feature type="compositionally biased region" description="Polar residues" evidence="1">
    <location>
        <begin position="264"/>
        <end position="291"/>
    </location>
</feature>
<accession>A0AA86VSX3</accession>
<evidence type="ECO:0000313" key="5">
    <source>
        <dbReference type="Proteomes" id="UP001642409"/>
    </source>
</evidence>
<proteinExistence type="predicted"/>
<name>A0AA86VSX3_9EUKA</name>
<evidence type="ECO:0000313" key="4">
    <source>
        <dbReference type="EMBL" id="CAL5982904.1"/>
    </source>
</evidence>
<dbReference type="Proteomes" id="UP001642409">
    <property type="component" value="Unassembled WGS sequence"/>
</dbReference>
<feature type="region of interest" description="Disordered" evidence="1">
    <location>
        <begin position="192"/>
        <end position="233"/>
    </location>
</feature>
<dbReference type="AlphaFoldDB" id="A0AA86VSX3"/>
<dbReference type="EMBL" id="CATOUU010001174">
    <property type="protein sequence ID" value="CAI9976618.1"/>
    <property type="molecule type" value="Genomic_DNA"/>
</dbReference>
<sequence length="733" mass="85067">MKQMCQGLALGVLFGIIFSVLYYNNILACDQSKANSIRQRNLQHSSNFAQILQKSPHLNAIIKNNQFKYTEFIPSLQIILNKSYLFLQRFLSPLSLKFKSFICKHSQNTFIIRINQSKSLNKIQSSIRFISSFVEQTVVIVLTLVLISVEKIALKLSQRNLNESKERIQENEQIIETELKIELNKIETEMSEKENNFEKGLKDQSKKELKSELQEDQSNQQEQSSRSIQNPHQQELNADLEHYNEEPMNEQENNQFNKQDNNNTCETNNQPTNKNVEESNQSSYKSENCQQNELKDVQKSIEQEIYTQLEQEQYEDKQVVQNIKIDKQNESSENIVQPTDQKLENINQSNEDVQSCQQIQDNNHNNLTEQDNELIDQKTEKEQDKEEMNVQYLMNFEAFSKNTAAKALQTIKKFLPDNTVAELSGTNIIVRTNRISSENVHKKLCKFAIKEQKPIIQPLPSSEVESKQLTNKINLLVDLKQFPSKTGAKVLKYVKEYLKEDEYAEITEEFDVQVFVNQENVEDISKKISKMKIDDKRLEAIVMKIQQEIEQPAEDQNVEERQKQDDVLSQQNTKDELKLCEKQTALDQSFDKIEEVAQVIEQKLDEVAEKCDATQDIQKEELHVQEQHVEDQKINEEVQELKNVKYLINLESFPAKTPEKALAAINKALADKVTCELQGSSIIVTTTEANSQSVLKKLGRIKIKEQMLESFIKCLTEQSHQQMRQDNNNNKEK</sequence>
<reference evidence="4 5" key="2">
    <citation type="submission" date="2024-07" db="EMBL/GenBank/DDBJ databases">
        <authorList>
            <person name="Akdeniz Z."/>
        </authorList>
    </citation>
    <scope>NUCLEOTIDE SEQUENCE [LARGE SCALE GENOMIC DNA]</scope>
</reference>
<protein>
    <submittedName>
        <fullName evidence="4">Hypothetical_protein</fullName>
    </submittedName>
</protein>
<gene>
    <name evidence="3" type="ORF">HINF_LOCUS64263</name>
    <name evidence="4" type="ORF">HINF_LOCUS7363</name>
</gene>
<feature type="compositionally biased region" description="Basic and acidic residues" evidence="1">
    <location>
        <begin position="192"/>
        <end position="213"/>
    </location>
</feature>
<comment type="caution">
    <text evidence="3">The sequence shown here is derived from an EMBL/GenBank/DDBJ whole genome shotgun (WGS) entry which is preliminary data.</text>
</comment>
<evidence type="ECO:0000256" key="2">
    <source>
        <dbReference type="SAM" id="Phobius"/>
    </source>
</evidence>
<feature type="compositionally biased region" description="Low complexity" evidence="1">
    <location>
        <begin position="250"/>
        <end position="263"/>
    </location>
</feature>
<keyword evidence="5" id="KW-1185">Reference proteome</keyword>
<dbReference type="EMBL" id="CAXDID020000015">
    <property type="protein sequence ID" value="CAL5982904.1"/>
    <property type="molecule type" value="Genomic_DNA"/>
</dbReference>
<feature type="transmembrane region" description="Helical" evidence="2">
    <location>
        <begin position="7"/>
        <end position="23"/>
    </location>
</feature>
<organism evidence="3">
    <name type="scientific">Hexamita inflata</name>
    <dbReference type="NCBI Taxonomy" id="28002"/>
    <lineage>
        <taxon>Eukaryota</taxon>
        <taxon>Metamonada</taxon>
        <taxon>Diplomonadida</taxon>
        <taxon>Hexamitidae</taxon>
        <taxon>Hexamitinae</taxon>
        <taxon>Hexamita</taxon>
    </lineage>
</organism>
<reference evidence="3" key="1">
    <citation type="submission" date="2023-06" db="EMBL/GenBank/DDBJ databases">
        <authorList>
            <person name="Kurt Z."/>
        </authorList>
    </citation>
    <scope>NUCLEOTIDE SEQUENCE</scope>
</reference>
<feature type="region of interest" description="Disordered" evidence="1">
    <location>
        <begin position="247"/>
        <end position="291"/>
    </location>
</feature>
<keyword evidence="2" id="KW-0472">Membrane</keyword>
<keyword evidence="2" id="KW-1133">Transmembrane helix</keyword>
<keyword evidence="2" id="KW-0812">Transmembrane</keyword>